<dbReference type="AlphaFoldDB" id="A0A2M7T7J2"/>
<protein>
    <recommendedName>
        <fullName evidence="11">Ferric uptake regulation protein</fullName>
    </recommendedName>
</protein>
<feature type="binding site" evidence="7">
    <location>
        <position position="97"/>
    </location>
    <ligand>
        <name>Zn(2+)</name>
        <dbReference type="ChEBI" id="CHEBI:29105"/>
    </ligand>
</feature>
<dbReference type="InterPro" id="IPR036390">
    <property type="entry name" value="WH_DNA-bd_sf"/>
</dbReference>
<dbReference type="PANTHER" id="PTHR33202">
    <property type="entry name" value="ZINC UPTAKE REGULATION PROTEIN"/>
    <property type="match status" value="1"/>
</dbReference>
<dbReference type="GO" id="GO:0008270">
    <property type="term" value="F:zinc ion binding"/>
    <property type="evidence" value="ECO:0007669"/>
    <property type="project" value="TreeGrafter"/>
</dbReference>
<feature type="binding site" evidence="7">
    <location>
        <position position="100"/>
    </location>
    <ligand>
        <name>Zn(2+)</name>
        <dbReference type="ChEBI" id="CHEBI:29105"/>
    </ligand>
</feature>
<dbReference type="Gene3D" id="1.10.10.10">
    <property type="entry name" value="Winged helix-like DNA-binding domain superfamily/Winged helix DNA-binding domain"/>
    <property type="match status" value="1"/>
</dbReference>
<organism evidence="9 10">
    <name type="scientific">Candidatus Aquicultor secundus</name>
    <dbReference type="NCBI Taxonomy" id="1973895"/>
    <lineage>
        <taxon>Bacteria</taxon>
        <taxon>Bacillati</taxon>
        <taxon>Actinomycetota</taxon>
        <taxon>Candidatus Aquicultoria</taxon>
        <taxon>Candidatus Aquicultorales</taxon>
        <taxon>Candidatus Aquicultoraceae</taxon>
        <taxon>Candidatus Aquicultor</taxon>
    </lineage>
</organism>
<reference evidence="10" key="1">
    <citation type="submission" date="2017-09" db="EMBL/GenBank/DDBJ databases">
        <title>Depth-based differentiation of microbial function through sediment-hosted aquifers and enrichment of novel symbionts in the deep terrestrial subsurface.</title>
        <authorList>
            <person name="Probst A.J."/>
            <person name="Ladd B."/>
            <person name="Jarett J.K."/>
            <person name="Geller-Mcgrath D.E."/>
            <person name="Sieber C.M.K."/>
            <person name="Emerson J.B."/>
            <person name="Anantharaman K."/>
            <person name="Thomas B.C."/>
            <person name="Malmstrom R."/>
            <person name="Stieglmeier M."/>
            <person name="Klingl A."/>
            <person name="Woyke T."/>
            <person name="Ryan C.M."/>
            <person name="Banfield J.F."/>
        </authorList>
    </citation>
    <scope>NUCLEOTIDE SEQUENCE [LARGE SCALE GENOMIC DNA]</scope>
</reference>
<evidence type="ECO:0008006" key="11">
    <source>
        <dbReference type="Google" id="ProtNLM"/>
    </source>
</evidence>
<dbReference type="InterPro" id="IPR043135">
    <property type="entry name" value="Fur_C"/>
</dbReference>
<gene>
    <name evidence="9" type="ORF">COY37_06375</name>
</gene>
<proteinExistence type="inferred from homology"/>
<dbReference type="GO" id="GO:0003700">
    <property type="term" value="F:DNA-binding transcription factor activity"/>
    <property type="evidence" value="ECO:0007669"/>
    <property type="project" value="InterPro"/>
</dbReference>
<dbReference type="RefSeq" id="WP_286677508.1">
    <property type="nucleotide sequence ID" value="NZ_MNXI01000009.1"/>
</dbReference>
<evidence type="ECO:0000313" key="10">
    <source>
        <dbReference type="Proteomes" id="UP000230956"/>
    </source>
</evidence>
<evidence type="ECO:0000256" key="2">
    <source>
        <dbReference type="ARBA" id="ARBA00022491"/>
    </source>
</evidence>
<evidence type="ECO:0000256" key="7">
    <source>
        <dbReference type="PIRSR" id="PIRSR602481-1"/>
    </source>
</evidence>
<dbReference type="Gene3D" id="3.30.1490.190">
    <property type="match status" value="1"/>
</dbReference>
<evidence type="ECO:0000256" key="4">
    <source>
        <dbReference type="ARBA" id="ARBA00023015"/>
    </source>
</evidence>
<dbReference type="InterPro" id="IPR002481">
    <property type="entry name" value="FUR"/>
</dbReference>
<dbReference type="GO" id="GO:0045892">
    <property type="term" value="P:negative regulation of DNA-templated transcription"/>
    <property type="evidence" value="ECO:0007669"/>
    <property type="project" value="TreeGrafter"/>
</dbReference>
<keyword evidence="4" id="KW-0805">Transcription regulation</keyword>
<comment type="cofactor">
    <cofactor evidence="8">
        <name>Mn(2+)</name>
        <dbReference type="ChEBI" id="CHEBI:29035"/>
    </cofactor>
    <cofactor evidence="8">
        <name>Fe(2+)</name>
        <dbReference type="ChEBI" id="CHEBI:29033"/>
    </cofactor>
    <text evidence="8">Binds 1 Mn(2+) or Fe(2+) ion per subunit.</text>
</comment>
<dbReference type="InterPro" id="IPR036388">
    <property type="entry name" value="WH-like_DNA-bd_sf"/>
</dbReference>
<accession>A0A2M7T7J2</accession>
<sequence>MNKSCFDELIEELRGKGFRITTLRKAIIEELDVARKPLSAAEIAELLKRRNLEPHKTSVYRELGFMLEQGIINKLPFGEKQDRFEIAAMDHHHHAVCQSCGEVEDIDCTDDIRRIEEMLGAQDFKVNYHLIEFFGLCKNCR</sequence>
<dbReference type="GO" id="GO:0000976">
    <property type="term" value="F:transcription cis-regulatory region binding"/>
    <property type="evidence" value="ECO:0007669"/>
    <property type="project" value="TreeGrafter"/>
</dbReference>
<comment type="cofactor">
    <cofactor evidence="7">
        <name>Zn(2+)</name>
        <dbReference type="ChEBI" id="CHEBI:29105"/>
    </cofactor>
    <text evidence="7">Binds 1 zinc ion per subunit.</text>
</comment>
<evidence type="ECO:0000313" key="9">
    <source>
        <dbReference type="EMBL" id="PIZ38294.1"/>
    </source>
</evidence>
<feature type="binding site" evidence="8">
    <location>
        <position position="91"/>
    </location>
    <ligand>
        <name>Fe cation</name>
        <dbReference type="ChEBI" id="CHEBI:24875"/>
    </ligand>
</feature>
<keyword evidence="2" id="KW-0678">Repressor</keyword>
<feature type="binding site" evidence="8">
    <location>
        <position position="129"/>
    </location>
    <ligand>
        <name>Fe cation</name>
        <dbReference type="ChEBI" id="CHEBI:24875"/>
    </ligand>
</feature>
<evidence type="ECO:0000256" key="8">
    <source>
        <dbReference type="PIRSR" id="PIRSR602481-2"/>
    </source>
</evidence>
<evidence type="ECO:0000256" key="6">
    <source>
        <dbReference type="ARBA" id="ARBA00023163"/>
    </source>
</evidence>
<feature type="binding site" evidence="7">
    <location>
        <position position="137"/>
    </location>
    <ligand>
        <name>Zn(2+)</name>
        <dbReference type="ChEBI" id="CHEBI:29105"/>
    </ligand>
</feature>
<comment type="caution">
    <text evidence="9">The sequence shown here is derived from an EMBL/GenBank/DDBJ whole genome shotgun (WGS) entry which is preliminary data.</text>
</comment>
<name>A0A2M7T7J2_9ACTN</name>
<keyword evidence="7" id="KW-0479">Metal-binding</keyword>
<evidence type="ECO:0000256" key="3">
    <source>
        <dbReference type="ARBA" id="ARBA00022833"/>
    </source>
</evidence>
<dbReference type="GO" id="GO:1900376">
    <property type="term" value="P:regulation of secondary metabolite biosynthetic process"/>
    <property type="evidence" value="ECO:0007669"/>
    <property type="project" value="TreeGrafter"/>
</dbReference>
<keyword evidence="5" id="KW-0238">DNA-binding</keyword>
<dbReference type="Pfam" id="PF01475">
    <property type="entry name" value="FUR"/>
    <property type="match status" value="1"/>
</dbReference>
<dbReference type="Proteomes" id="UP000230956">
    <property type="component" value="Unassembled WGS sequence"/>
</dbReference>
<dbReference type="EMBL" id="PFNG01000152">
    <property type="protein sequence ID" value="PIZ38294.1"/>
    <property type="molecule type" value="Genomic_DNA"/>
</dbReference>
<comment type="similarity">
    <text evidence="1">Belongs to the Fur family.</text>
</comment>
<evidence type="ECO:0000256" key="5">
    <source>
        <dbReference type="ARBA" id="ARBA00023125"/>
    </source>
</evidence>
<keyword evidence="6" id="KW-0804">Transcription</keyword>
<feature type="binding site" evidence="7">
    <location>
        <position position="140"/>
    </location>
    <ligand>
        <name>Zn(2+)</name>
        <dbReference type="ChEBI" id="CHEBI:29105"/>
    </ligand>
</feature>
<dbReference type="PANTHER" id="PTHR33202:SF7">
    <property type="entry name" value="FERRIC UPTAKE REGULATION PROTEIN"/>
    <property type="match status" value="1"/>
</dbReference>
<dbReference type="SUPFAM" id="SSF46785">
    <property type="entry name" value="Winged helix' DNA-binding domain"/>
    <property type="match status" value="1"/>
</dbReference>
<evidence type="ECO:0000256" key="1">
    <source>
        <dbReference type="ARBA" id="ARBA00007957"/>
    </source>
</evidence>
<keyword evidence="3 7" id="KW-0862">Zinc</keyword>
<dbReference type="CDD" id="cd07153">
    <property type="entry name" value="Fur_like"/>
    <property type="match status" value="1"/>
</dbReference>
<keyword evidence="8" id="KW-0408">Iron</keyword>